<evidence type="ECO:0000256" key="2">
    <source>
        <dbReference type="ARBA" id="ARBA00022516"/>
    </source>
</evidence>
<evidence type="ECO:0000256" key="7">
    <source>
        <dbReference type="ARBA" id="ARBA00023098"/>
    </source>
</evidence>
<evidence type="ECO:0000256" key="4">
    <source>
        <dbReference type="ARBA" id="ARBA00022692"/>
    </source>
</evidence>
<dbReference type="Proteomes" id="UP000070412">
    <property type="component" value="Unassembled WGS sequence"/>
</dbReference>
<keyword evidence="8 10" id="KW-0472">Membrane</keyword>
<protein>
    <recommendedName>
        <fullName evidence="10">Elongation of very long chain fatty acids protein</fullName>
        <ecNumber evidence="10">2.3.1.199</ecNumber>
    </recommendedName>
    <alternativeName>
        <fullName evidence="10">Very-long-chain 3-oxoacyl-CoA synthase</fullName>
    </alternativeName>
</protein>
<comment type="catalytic activity">
    <reaction evidence="10">
        <text>a very-long-chain acyl-CoA + malonyl-CoA + H(+) = a very-long-chain 3-oxoacyl-CoA + CO2 + CoA</text>
        <dbReference type="Rhea" id="RHEA:32727"/>
        <dbReference type="ChEBI" id="CHEBI:15378"/>
        <dbReference type="ChEBI" id="CHEBI:16526"/>
        <dbReference type="ChEBI" id="CHEBI:57287"/>
        <dbReference type="ChEBI" id="CHEBI:57384"/>
        <dbReference type="ChEBI" id="CHEBI:90725"/>
        <dbReference type="ChEBI" id="CHEBI:90736"/>
        <dbReference type="EC" id="2.3.1.199"/>
    </reaction>
</comment>
<proteinExistence type="inferred from homology"/>
<dbReference type="AlphaFoldDB" id="A0A834VED1"/>
<gene>
    <name evidence="11" type="ORF">SSS_6502</name>
</gene>
<comment type="subcellular location">
    <subcellularLocation>
        <location evidence="1">Membrane</location>
        <topology evidence="1">Multi-pass membrane protein</topology>
    </subcellularLocation>
</comment>
<evidence type="ECO:0000313" key="11">
    <source>
        <dbReference type="EMBL" id="KAF7492495.1"/>
    </source>
</evidence>
<dbReference type="PANTHER" id="PTHR11157">
    <property type="entry name" value="FATTY ACID ACYL TRANSFERASE-RELATED"/>
    <property type="match status" value="1"/>
</dbReference>
<keyword evidence="5 10" id="KW-0276">Fatty acid metabolism</keyword>
<dbReference type="EnsemblMetazoa" id="SSS_6502s_mrna">
    <property type="protein sequence ID" value="KAF7492495.1"/>
    <property type="gene ID" value="SSS_6502"/>
</dbReference>
<evidence type="ECO:0000256" key="6">
    <source>
        <dbReference type="ARBA" id="ARBA00022989"/>
    </source>
</evidence>
<dbReference type="InterPro" id="IPR002076">
    <property type="entry name" value="ELO_fam"/>
</dbReference>
<feature type="transmembrane region" description="Helical" evidence="10">
    <location>
        <begin position="72"/>
        <end position="91"/>
    </location>
</feature>
<keyword evidence="6 10" id="KW-1133">Transmembrane helix</keyword>
<sequence>MSSMLMSSHRSLVHKECEPSFSIIDWNLPSSLKWMEQNWHYTVYVSIAYMVVIYSIQQFMRTREPFKLRKSLTLWNTILTIFSTLGSYYMLPEMYDSFYLKGINNSVCIASTNSTAQYWMWLFAISKIFELGDTIFIVLRKQKLILLHWFHHILSLIYTWYSYGQNISLGRWFVTMNLVVHSFMYAYYAFRSMQIRIPRQIAMAVTTMQIVQMIFGFYVSAYAFYAKLSGQFCEIPLKTATFGFFVYTIFFFMFAKLFVNNYLCKLKINDCAKHEGSRNGTEKWIEDYSARKKKM</sequence>
<dbReference type="GO" id="GO:0042761">
    <property type="term" value="P:very long-chain fatty acid biosynthetic process"/>
    <property type="evidence" value="ECO:0007669"/>
    <property type="project" value="TreeGrafter"/>
</dbReference>
<reference evidence="11" key="2">
    <citation type="submission" date="2020-01" db="EMBL/GenBank/DDBJ databases">
        <authorList>
            <person name="Korhonen P.K.K."/>
            <person name="Guangxu M.G."/>
            <person name="Wang T.W."/>
            <person name="Stroehlein A.J.S."/>
            <person name="Young N.D."/>
            <person name="Ang C.-S.A."/>
            <person name="Fernando D.W.F."/>
            <person name="Lu H.L."/>
            <person name="Taylor S.T."/>
            <person name="Ehtesham M.E.M."/>
            <person name="Najaraj S.H.N."/>
            <person name="Harsha G.H.G."/>
            <person name="Madugundu A.M."/>
            <person name="Renuse S.R."/>
            <person name="Holt D.H."/>
            <person name="Pandey A.P."/>
            <person name="Papenfuss A.P."/>
            <person name="Gasser R.B.G."/>
            <person name="Fischer K.F."/>
        </authorList>
    </citation>
    <scope>NUCLEOTIDE SEQUENCE</scope>
    <source>
        <strain evidence="11">SSS_KF_BRIS2020</strain>
    </source>
</reference>
<feature type="transmembrane region" description="Helical" evidence="10">
    <location>
        <begin position="202"/>
        <end position="225"/>
    </location>
</feature>
<evidence type="ECO:0000256" key="8">
    <source>
        <dbReference type="ARBA" id="ARBA00023136"/>
    </source>
</evidence>
<accession>A0A834VED1</accession>
<keyword evidence="3 10" id="KW-0808">Transferase</keyword>
<dbReference type="EMBL" id="WVUK01000056">
    <property type="protein sequence ID" value="KAF7492495.1"/>
    <property type="molecule type" value="Genomic_DNA"/>
</dbReference>
<dbReference type="GO" id="GO:0009922">
    <property type="term" value="F:fatty acid elongase activity"/>
    <property type="evidence" value="ECO:0007669"/>
    <property type="project" value="UniProtKB-EC"/>
</dbReference>
<dbReference type="PANTHER" id="PTHR11157:SF17">
    <property type="entry name" value="ELONGATION OF VERY LONG CHAIN FATTY ACIDS PROTEIN 6"/>
    <property type="match status" value="1"/>
</dbReference>
<dbReference type="Pfam" id="PF01151">
    <property type="entry name" value="ELO"/>
    <property type="match status" value="1"/>
</dbReference>
<feature type="transmembrane region" description="Helical" evidence="10">
    <location>
        <begin position="41"/>
        <end position="60"/>
    </location>
</feature>
<dbReference type="GO" id="GO:0005789">
    <property type="term" value="C:endoplasmic reticulum membrane"/>
    <property type="evidence" value="ECO:0007669"/>
    <property type="project" value="TreeGrafter"/>
</dbReference>
<dbReference type="GO" id="GO:0030148">
    <property type="term" value="P:sphingolipid biosynthetic process"/>
    <property type="evidence" value="ECO:0007669"/>
    <property type="project" value="TreeGrafter"/>
</dbReference>
<dbReference type="EC" id="2.3.1.199" evidence="10"/>
<keyword evidence="9 10" id="KW-0275">Fatty acid biosynthesis</keyword>
<dbReference type="GO" id="GO:0034625">
    <property type="term" value="P:fatty acid elongation, monounsaturated fatty acid"/>
    <property type="evidence" value="ECO:0007669"/>
    <property type="project" value="TreeGrafter"/>
</dbReference>
<keyword evidence="7 10" id="KW-0443">Lipid metabolism</keyword>
<comment type="similarity">
    <text evidence="10">Belongs to the ELO family.</text>
</comment>
<evidence type="ECO:0000256" key="9">
    <source>
        <dbReference type="ARBA" id="ARBA00023160"/>
    </source>
</evidence>
<evidence type="ECO:0000313" key="12">
    <source>
        <dbReference type="EnsemblMetazoa" id="KAF7492495.1"/>
    </source>
</evidence>
<keyword evidence="2 10" id="KW-0444">Lipid biosynthesis</keyword>
<dbReference type="GO" id="GO:0034626">
    <property type="term" value="P:fatty acid elongation, polyunsaturated fatty acid"/>
    <property type="evidence" value="ECO:0007669"/>
    <property type="project" value="TreeGrafter"/>
</dbReference>
<feature type="transmembrane region" description="Helical" evidence="10">
    <location>
        <begin position="118"/>
        <end position="139"/>
    </location>
</feature>
<dbReference type="GO" id="GO:0019367">
    <property type="term" value="P:fatty acid elongation, saturated fatty acid"/>
    <property type="evidence" value="ECO:0007669"/>
    <property type="project" value="TreeGrafter"/>
</dbReference>
<evidence type="ECO:0000313" key="13">
    <source>
        <dbReference type="Proteomes" id="UP000070412"/>
    </source>
</evidence>
<organism evidence="11">
    <name type="scientific">Sarcoptes scabiei</name>
    <name type="common">Itch mite</name>
    <name type="synonym">Acarus scabiei</name>
    <dbReference type="NCBI Taxonomy" id="52283"/>
    <lineage>
        <taxon>Eukaryota</taxon>
        <taxon>Metazoa</taxon>
        <taxon>Ecdysozoa</taxon>
        <taxon>Arthropoda</taxon>
        <taxon>Chelicerata</taxon>
        <taxon>Arachnida</taxon>
        <taxon>Acari</taxon>
        <taxon>Acariformes</taxon>
        <taxon>Sarcoptiformes</taxon>
        <taxon>Astigmata</taxon>
        <taxon>Psoroptidia</taxon>
        <taxon>Sarcoptoidea</taxon>
        <taxon>Sarcoptidae</taxon>
        <taxon>Sarcoptinae</taxon>
        <taxon>Sarcoptes</taxon>
    </lineage>
</organism>
<reference evidence="12" key="3">
    <citation type="submission" date="2022-06" db="UniProtKB">
        <authorList>
            <consortium name="EnsemblMetazoa"/>
        </authorList>
    </citation>
    <scope>IDENTIFICATION</scope>
</reference>
<keyword evidence="4 10" id="KW-0812">Transmembrane</keyword>
<keyword evidence="13" id="KW-1185">Reference proteome</keyword>
<name>A0A834VED1_SARSC</name>
<feature type="transmembrane region" description="Helical" evidence="10">
    <location>
        <begin position="169"/>
        <end position="190"/>
    </location>
</feature>
<evidence type="ECO:0000256" key="3">
    <source>
        <dbReference type="ARBA" id="ARBA00022679"/>
    </source>
</evidence>
<feature type="transmembrane region" description="Helical" evidence="10">
    <location>
        <begin position="237"/>
        <end position="259"/>
    </location>
</feature>
<evidence type="ECO:0000256" key="1">
    <source>
        <dbReference type="ARBA" id="ARBA00004141"/>
    </source>
</evidence>
<evidence type="ECO:0000256" key="10">
    <source>
        <dbReference type="RuleBase" id="RU361115"/>
    </source>
</evidence>
<dbReference type="OrthoDB" id="6495585at2759"/>
<feature type="transmembrane region" description="Helical" evidence="10">
    <location>
        <begin position="146"/>
        <end position="163"/>
    </location>
</feature>
<reference evidence="13" key="1">
    <citation type="journal article" date="2020" name="PLoS Negl. Trop. Dis.">
        <title>High-quality nuclear genome for Sarcoptes scabiei-A critical resource for a neglected parasite.</title>
        <authorList>
            <person name="Korhonen P.K."/>
            <person name="Gasser R.B."/>
            <person name="Ma G."/>
            <person name="Wang T."/>
            <person name="Stroehlein A.J."/>
            <person name="Young N.D."/>
            <person name="Ang C.S."/>
            <person name="Fernando D.D."/>
            <person name="Lu H.C."/>
            <person name="Taylor S."/>
            <person name="Reynolds S.L."/>
            <person name="Mofiz E."/>
            <person name="Najaraj S.H."/>
            <person name="Gowda H."/>
            <person name="Madugundu A."/>
            <person name="Renuse S."/>
            <person name="Holt D."/>
            <person name="Pandey A."/>
            <person name="Papenfuss A.T."/>
            <person name="Fischer K."/>
        </authorList>
    </citation>
    <scope>NUCLEOTIDE SEQUENCE [LARGE SCALE GENOMIC DNA]</scope>
</reference>
<evidence type="ECO:0000256" key="5">
    <source>
        <dbReference type="ARBA" id="ARBA00022832"/>
    </source>
</evidence>